<dbReference type="RefSeq" id="WP_422918774.1">
    <property type="nucleotide sequence ID" value="NZ_JAMZEJ010000002.1"/>
</dbReference>
<keyword evidence="2" id="KW-0378">Hydrolase</keyword>
<dbReference type="Proteomes" id="UP001524547">
    <property type="component" value="Unassembled WGS sequence"/>
</dbReference>
<evidence type="ECO:0000313" key="3">
    <source>
        <dbReference type="Proteomes" id="UP001524547"/>
    </source>
</evidence>
<dbReference type="Pfam" id="PF00561">
    <property type="entry name" value="Abhydrolase_1"/>
    <property type="match status" value="1"/>
</dbReference>
<dbReference type="InterPro" id="IPR029058">
    <property type="entry name" value="AB_hydrolase_fold"/>
</dbReference>
<protein>
    <submittedName>
        <fullName evidence="2">Alpha/beta hydrolase</fullName>
    </submittedName>
</protein>
<reference evidence="2 3" key="1">
    <citation type="submission" date="2022-06" db="EMBL/GenBank/DDBJ databases">
        <title>Rhizosaccharibacter gen. nov. sp. nov. KSS12, endophytic bacteria isolated from sugarcane.</title>
        <authorList>
            <person name="Pitiwittayakul N."/>
        </authorList>
    </citation>
    <scope>NUCLEOTIDE SEQUENCE [LARGE SCALE GENOMIC DNA]</scope>
    <source>
        <strain evidence="2 3">KSS12</strain>
    </source>
</reference>
<dbReference type="SUPFAM" id="SSF53474">
    <property type="entry name" value="alpha/beta-Hydrolases"/>
    <property type="match status" value="1"/>
</dbReference>
<evidence type="ECO:0000259" key="1">
    <source>
        <dbReference type="Pfam" id="PF00561"/>
    </source>
</evidence>
<name>A0ABT1VWH4_9PROT</name>
<dbReference type="EMBL" id="JAMZEJ010000002">
    <property type="protein sequence ID" value="MCQ8240044.1"/>
    <property type="molecule type" value="Genomic_DNA"/>
</dbReference>
<keyword evidence="3" id="KW-1185">Reference proteome</keyword>
<dbReference type="Gene3D" id="3.40.50.1820">
    <property type="entry name" value="alpha/beta hydrolase"/>
    <property type="match status" value="1"/>
</dbReference>
<sequence length="321" mass="35419">MSQLPTTDPRLLLQPAPASMPLPAEAVDANRRFFPGFSQRFVQANGVTINVLTGGSGPALLLLHGHPETHVAWHRVAAAFAQHFSVVMTDLRGYGDSEKPPGGDDHVGYSKREMGRDQIEVMRALGHDRFGAIGHDRGARVLHQMMLDAPAAVERGVMLDILPADMMYARTDQRFATRYFWWFFHIQKAPLPEQMITACIEPYLREHLAVQNKTPGAVTDAAFAEYLRGYRRPGAVHAVCEDYRASMSCDIEITRSGPERVSQPLLALWGAKGTVGQLFDVPALWRQRAADFSGQALPCGHLIPEEAPDALLAATMPFLRG</sequence>
<gene>
    <name evidence="2" type="ORF">NFI88_04215</name>
</gene>
<evidence type="ECO:0000313" key="2">
    <source>
        <dbReference type="EMBL" id="MCQ8240044.1"/>
    </source>
</evidence>
<accession>A0ABT1VWH4</accession>
<dbReference type="InterPro" id="IPR000073">
    <property type="entry name" value="AB_hydrolase_1"/>
</dbReference>
<comment type="caution">
    <text evidence="2">The sequence shown here is derived from an EMBL/GenBank/DDBJ whole genome shotgun (WGS) entry which is preliminary data.</text>
</comment>
<dbReference type="PANTHER" id="PTHR43329">
    <property type="entry name" value="EPOXIDE HYDROLASE"/>
    <property type="match status" value="1"/>
</dbReference>
<feature type="domain" description="AB hydrolase-1" evidence="1">
    <location>
        <begin position="58"/>
        <end position="308"/>
    </location>
</feature>
<dbReference type="GO" id="GO:0016787">
    <property type="term" value="F:hydrolase activity"/>
    <property type="evidence" value="ECO:0007669"/>
    <property type="project" value="UniProtKB-KW"/>
</dbReference>
<proteinExistence type="predicted"/>
<organism evidence="2 3">
    <name type="scientific">Rhizosaccharibacter radicis</name>
    <dbReference type="NCBI Taxonomy" id="2782605"/>
    <lineage>
        <taxon>Bacteria</taxon>
        <taxon>Pseudomonadati</taxon>
        <taxon>Pseudomonadota</taxon>
        <taxon>Alphaproteobacteria</taxon>
        <taxon>Acetobacterales</taxon>
        <taxon>Acetobacteraceae</taxon>
        <taxon>Rhizosaccharibacter</taxon>
    </lineage>
</organism>